<comment type="subunit">
    <text evidence="3">Binds to multiple calmodulin (CaM) in the presence of Ca(2+) and CaM-like proteins.</text>
</comment>
<evidence type="ECO:0000256" key="1">
    <source>
        <dbReference type="ARBA" id="ARBA00022860"/>
    </source>
</evidence>
<dbReference type="InterPro" id="IPR025064">
    <property type="entry name" value="DUF4005"/>
</dbReference>
<dbReference type="RefSeq" id="XP_021842344.1">
    <property type="nucleotide sequence ID" value="XM_021986652.2"/>
</dbReference>
<evidence type="ECO:0000256" key="5">
    <source>
        <dbReference type="SAM" id="MobiDB-lite"/>
    </source>
</evidence>
<evidence type="ECO:0000256" key="2">
    <source>
        <dbReference type="ARBA" id="ARBA00024341"/>
    </source>
</evidence>
<dbReference type="OrthoDB" id="1686972at2759"/>
<dbReference type="Gene3D" id="1.20.5.190">
    <property type="match status" value="1"/>
</dbReference>
<evidence type="ECO:0000313" key="8">
    <source>
        <dbReference type="RefSeq" id="XP_021842344.1"/>
    </source>
</evidence>
<feature type="compositionally biased region" description="Polar residues" evidence="5">
    <location>
        <begin position="1"/>
        <end position="11"/>
    </location>
</feature>
<sequence length="441" mass="48783">MAKSTPSNSWFNKLFRRRSRRRGKTISPPPSTTTTTTTTTTTATTDSNFYDIDNLDANKHAIAVAAATAAVAEAALAAAKAAAEVVRLTSNGPSPSPVAGHVSNSCSRRWSLEHFSAVKIQSAFRGYLARRALKALKGLVKLQALVRGHFVRRQSTDMLRRLQALVRVQNRARVNRVLNSDSPSHDEQNSRSYEVYDRSEKLEDSPIIKRCGSNREAKSNDSKLSATNWVENWVEAGSSVNSHSSIKVPLADDEKSDKIVEVDSWIKPHTKTRNSRSFQLPRMQHISVQDYHTRSFAASDYLAKYSPNDLFKPGSSPCAEDVASMKSLQFPCTAESSPADQALSSAPRAFGSSRRSPKTPLRHEFSSKRSLWSGYTGFASPSYMANTESSRAKSRSHSVPRQQRGDIDVESNKRGSIKRSLHAFWQSKTSSKNNSDPFANL</sequence>
<keyword evidence="7" id="KW-1185">Reference proteome</keyword>
<feature type="compositionally biased region" description="Basic and acidic residues" evidence="5">
    <location>
        <begin position="183"/>
        <end position="196"/>
    </location>
</feature>
<protein>
    <submittedName>
        <fullName evidence="8">Protein IQ-DOMAIN 24</fullName>
    </submittedName>
</protein>
<name>A0A9R0I6F3_SPIOL</name>
<feature type="compositionally biased region" description="Low complexity" evidence="5">
    <location>
        <begin position="32"/>
        <end position="43"/>
    </location>
</feature>
<reference evidence="8" key="2">
    <citation type="submission" date="2025-08" db="UniProtKB">
        <authorList>
            <consortium name="RefSeq"/>
        </authorList>
    </citation>
    <scope>IDENTIFICATION</scope>
    <source>
        <tissue evidence="8">Leaf</tissue>
    </source>
</reference>
<evidence type="ECO:0000256" key="4">
    <source>
        <dbReference type="ARBA" id="ARBA00045534"/>
    </source>
</evidence>
<gene>
    <name evidence="8" type="primary">LOC110782479</name>
</gene>
<feature type="compositionally biased region" description="Polar residues" evidence="5">
    <location>
        <begin position="426"/>
        <end position="441"/>
    </location>
</feature>
<dbReference type="AlphaFoldDB" id="A0A9R0I6F3"/>
<accession>A0A9R0I6F3</accession>
<dbReference type="SUPFAM" id="SSF52540">
    <property type="entry name" value="P-loop containing nucleoside triphosphate hydrolases"/>
    <property type="match status" value="1"/>
</dbReference>
<organism evidence="7 8">
    <name type="scientific">Spinacia oleracea</name>
    <name type="common">Spinach</name>
    <dbReference type="NCBI Taxonomy" id="3562"/>
    <lineage>
        <taxon>Eukaryota</taxon>
        <taxon>Viridiplantae</taxon>
        <taxon>Streptophyta</taxon>
        <taxon>Embryophyta</taxon>
        <taxon>Tracheophyta</taxon>
        <taxon>Spermatophyta</taxon>
        <taxon>Magnoliopsida</taxon>
        <taxon>eudicotyledons</taxon>
        <taxon>Gunneridae</taxon>
        <taxon>Pentapetalae</taxon>
        <taxon>Caryophyllales</taxon>
        <taxon>Chenopodiaceae</taxon>
        <taxon>Chenopodioideae</taxon>
        <taxon>Anserineae</taxon>
        <taxon>Spinacia</taxon>
    </lineage>
</organism>
<dbReference type="SMART" id="SM00015">
    <property type="entry name" value="IQ"/>
    <property type="match status" value="2"/>
</dbReference>
<feature type="region of interest" description="Disordered" evidence="5">
    <location>
        <begin position="386"/>
        <end position="441"/>
    </location>
</feature>
<evidence type="ECO:0000256" key="3">
    <source>
        <dbReference type="ARBA" id="ARBA00024378"/>
    </source>
</evidence>
<dbReference type="PANTHER" id="PTHR32295:SF174">
    <property type="entry name" value="PROTEIN IQ-DOMAIN 24"/>
    <property type="match status" value="1"/>
</dbReference>
<comment type="similarity">
    <text evidence="2">Belongs to the IQD family.</text>
</comment>
<dbReference type="InterPro" id="IPR027417">
    <property type="entry name" value="P-loop_NTPase"/>
</dbReference>
<dbReference type="CDD" id="cd23767">
    <property type="entry name" value="IQCD"/>
    <property type="match status" value="1"/>
</dbReference>
<feature type="region of interest" description="Disordered" evidence="5">
    <location>
        <begin position="337"/>
        <end position="363"/>
    </location>
</feature>
<reference evidence="7" key="1">
    <citation type="journal article" date="2021" name="Nat. Commun.">
        <title>Genomic analyses provide insights into spinach domestication and the genetic basis of agronomic traits.</title>
        <authorList>
            <person name="Cai X."/>
            <person name="Sun X."/>
            <person name="Xu C."/>
            <person name="Sun H."/>
            <person name="Wang X."/>
            <person name="Ge C."/>
            <person name="Zhang Z."/>
            <person name="Wang Q."/>
            <person name="Fei Z."/>
            <person name="Jiao C."/>
            <person name="Wang Q."/>
        </authorList>
    </citation>
    <scope>NUCLEOTIDE SEQUENCE [LARGE SCALE GENOMIC DNA]</scope>
    <source>
        <strain evidence="7">cv. Varoflay</strain>
    </source>
</reference>
<dbReference type="GeneID" id="110782479"/>
<evidence type="ECO:0000313" key="7">
    <source>
        <dbReference type="Proteomes" id="UP000813463"/>
    </source>
</evidence>
<dbReference type="InterPro" id="IPR000048">
    <property type="entry name" value="IQ_motif_EF-hand-BS"/>
</dbReference>
<dbReference type="PROSITE" id="PS50096">
    <property type="entry name" value="IQ"/>
    <property type="match status" value="2"/>
</dbReference>
<comment type="function">
    <text evidence="4">May be involved in cooperative interactions with calmodulins or calmodulin-like proteins. Recruits calmodulin proteins to microtubules, thus being a potential scaffold in cellular signaling and trafficking. May associate with nucleic acids and regulate gene expression at the transcriptional or post-transcriptional level.</text>
</comment>
<evidence type="ECO:0000259" key="6">
    <source>
        <dbReference type="Pfam" id="PF13178"/>
    </source>
</evidence>
<dbReference type="KEGG" id="soe:110782479"/>
<dbReference type="GO" id="GO:0005516">
    <property type="term" value="F:calmodulin binding"/>
    <property type="evidence" value="ECO:0007669"/>
    <property type="project" value="UniProtKB-KW"/>
</dbReference>
<dbReference type="Pfam" id="PF00612">
    <property type="entry name" value="IQ"/>
    <property type="match status" value="2"/>
</dbReference>
<keyword evidence="1" id="KW-0112">Calmodulin-binding</keyword>
<proteinExistence type="inferred from homology"/>
<dbReference type="Proteomes" id="UP000813463">
    <property type="component" value="Chromosome 3"/>
</dbReference>
<dbReference type="Pfam" id="PF13178">
    <property type="entry name" value="DUF4005"/>
    <property type="match status" value="1"/>
</dbReference>
<dbReference type="PANTHER" id="PTHR32295">
    <property type="entry name" value="IQ-DOMAIN 5-RELATED"/>
    <property type="match status" value="1"/>
</dbReference>
<feature type="region of interest" description="Disordered" evidence="5">
    <location>
        <begin position="1"/>
        <end position="43"/>
    </location>
</feature>
<feature type="region of interest" description="Disordered" evidence="5">
    <location>
        <begin position="176"/>
        <end position="196"/>
    </location>
</feature>
<feature type="compositionally biased region" description="Basic residues" evidence="5">
    <location>
        <begin position="14"/>
        <end position="24"/>
    </location>
</feature>
<feature type="compositionally biased region" description="Basic and acidic residues" evidence="5">
    <location>
        <begin position="403"/>
        <end position="413"/>
    </location>
</feature>
<feature type="domain" description="DUF4005" evidence="6">
    <location>
        <begin position="353"/>
        <end position="430"/>
    </location>
</feature>